<evidence type="ECO:0000313" key="1">
    <source>
        <dbReference type="EMBL" id="ECB5311471.1"/>
    </source>
</evidence>
<reference evidence="1" key="1">
    <citation type="submission" date="2019-02" db="EMBL/GenBank/DDBJ databases">
        <authorList>
            <consortium name="GenomeTrakr network: Whole genome sequencing for foodborne pathogen traceback"/>
        </authorList>
    </citation>
    <scope>NUCLEOTIDE SEQUENCE [LARGE SCALE GENOMIC DNA]</scope>
    <source>
        <strain evidence="1">FSIS11917602</strain>
    </source>
</reference>
<dbReference type="AlphaFoldDB" id="A0A5W0TD14"/>
<dbReference type="Pfam" id="PF13481">
    <property type="entry name" value="AAA_25"/>
    <property type="match status" value="1"/>
</dbReference>
<dbReference type="Proteomes" id="UP000839608">
    <property type="component" value="Unassembled WGS sequence"/>
</dbReference>
<reference evidence="2" key="2">
    <citation type="submission" date="2020-04" db="EMBL/GenBank/DDBJ databases">
        <title>Closed genome sequences and antimicrobial resistance profile of eight wild bird Salmonella strains obtained with MinIon and MiSeq sequencing.</title>
        <authorList>
            <person name="Naushad S."/>
            <person name="Duceppe M.-O."/>
            <person name="Dupras A.A."/>
            <person name="Gao R."/>
            <person name="Ogunremi D."/>
        </authorList>
    </citation>
    <scope>NUCLEOTIDE SEQUENCE</scope>
    <source>
        <strain evidence="2">OLF-FSR1_WB_Quail_SW-70</strain>
    </source>
</reference>
<sequence length="485" mass="53884">MKRAPNLKFLPKEKFTEAIIFAGADAYAHAKGWEEGLGKQIAEDTTPPVWLGPKQLAELDNLQIIDKGRHSARVYLAGNIEPRLINAIGEKLAQAGVQDAKLYKGIPDHQPENWKEYLSRLRERIEDSVLEDSMRHSLPLSVGSDGYDQEQDYTLKSYLPANSLSSIYGPSGSYKSFLAVSWACHVAGGFKWAGKSVSPGAVMYVVGEGGIGVPRRIKAWEKLHHVKLDNLFLVNRPVFPVRREETEEMIKAAKDVKYRTGQPVRLIVVDTLARCFGGNDENDARDMGAFIEGCDVIKRETGATLLVVHHSGKDDTKGARGSSAFRAALDAEFNIRREGEGGAIILTYTKMKDAEEPKQAAFDLRTVELFTDRDGEIVSSLVVRDIPREARELDPELAEIKNLTGNHAALWQSIRSRKAKGETCNKAVLRDDMEAMMGDKARKSFHQMAGETDPRWANRGRLSRRDYTTLRRIIAAANAVGALII</sequence>
<organism evidence="1">
    <name type="scientific">Salmonella enterica subsp. enterica serovar Worthington</name>
    <dbReference type="NCBI Taxonomy" id="1160769"/>
    <lineage>
        <taxon>Bacteria</taxon>
        <taxon>Pseudomonadati</taxon>
        <taxon>Pseudomonadota</taxon>
        <taxon>Gammaproteobacteria</taxon>
        <taxon>Enterobacterales</taxon>
        <taxon>Enterobacteriaceae</taxon>
        <taxon>Salmonella</taxon>
    </lineage>
</organism>
<name>A0A5W0TD14_SALET</name>
<dbReference type="EMBL" id="CP051270">
    <property type="protein sequence ID" value="QJB99368.1"/>
    <property type="molecule type" value="Genomic_DNA"/>
</dbReference>
<evidence type="ECO:0000313" key="2">
    <source>
        <dbReference type="EMBL" id="QJB99368.1"/>
    </source>
</evidence>
<protein>
    <submittedName>
        <fullName evidence="1">AAA family ATPase</fullName>
    </submittedName>
</protein>
<dbReference type="CDD" id="cd01125">
    <property type="entry name" value="RepA_RSF1010_like"/>
    <property type="match status" value="1"/>
</dbReference>
<dbReference type="SUPFAM" id="SSF52540">
    <property type="entry name" value="P-loop containing nucleoside triphosphate hydrolases"/>
    <property type="match status" value="1"/>
</dbReference>
<dbReference type="Gene3D" id="3.40.50.300">
    <property type="entry name" value="P-loop containing nucleotide triphosphate hydrolases"/>
    <property type="match status" value="1"/>
</dbReference>
<gene>
    <name evidence="1" type="ORF">EYJ94_06395</name>
    <name evidence="2" type="ORF">G4F94_03135</name>
</gene>
<accession>A0A5W0TD14</accession>
<dbReference type="EMBL" id="AAHXWK010000002">
    <property type="protein sequence ID" value="ECB5311471.1"/>
    <property type="molecule type" value="Genomic_DNA"/>
</dbReference>
<dbReference type="InterPro" id="IPR027417">
    <property type="entry name" value="P-loop_NTPase"/>
</dbReference>
<dbReference type="InterPro" id="IPR038724">
    <property type="entry name" value="RepA"/>
</dbReference>
<proteinExistence type="predicted"/>